<keyword evidence="2" id="KW-1185">Reference proteome</keyword>
<accession>A0ACC2KD99</accession>
<organism evidence="1 2">
    <name type="scientific">Persea americana</name>
    <name type="common">Avocado</name>
    <dbReference type="NCBI Taxonomy" id="3435"/>
    <lineage>
        <taxon>Eukaryota</taxon>
        <taxon>Viridiplantae</taxon>
        <taxon>Streptophyta</taxon>
        <taxon>Embryophyta</taxon>
        <taxon>Tracheophyta</taxon>
        <taxon>Spermatophyta</taxon>
        <taxon>Magnoliopsida</taxon>
        <taxon>Magnoliidae</taxon>
        <taxon>Laurales</taxon>
        <taxon>Lauraceae</taxon>
        <taxon>Persea</taxon>
    </lineage>
</organism>
<evidence type="ECO:0000313" key="2">
    <source>
        <dbReference type="Proteomes" id="UP001234297"/>
    </source>
</evidence>
<gene>
    <name evidence="1" type="ORF">MRB53_015069</name>
</gene>
<protein>
    <submittedName>
        <fullName evidence="1">Uncharacterized protein</fullName>
    </submittedName>
</protein>
<evidence type="ECO:0000313" key="1">
    <source>
        <dbReference type="EMBL" id="KAJ8618883.1"/>
    </source>
</evidence>
<name>A0ACC2KD99_PERAE</name>
<proteinExistence type="predicted"/>
<comment type="caution">
    <text evidence="1">The sequence shown here is derived from an EMBL/GenBank/DDBJ whole genome shotgun (WGS) entry which is preliminary data.</text>
</comment>
<dbReference type="Proteomes" id="UP001234297">
    <property type="component" value="Chromosome 4"/>
</dbReference>
<reference evidence="1 2" key="1">
    <citation type="journal article" date="2022" name="Hortic Res">
        <title>A haplotype resolved chromosomal level avocado genome allows analysis of novel avocado genes.</title>
        <authorList>
            <person name="Nath O."/>
            <person name="Fletcher S.J."/>
            <person name="Hayward A."/>
            <person name="Shaw L.M."/>
            <person name="Masouleh A.K."/>
            <person name="Furtado A."/>
            <person name="Henry R.J."/>
            <person name="Mitter N."/>
        </authorList>
    </citation>
    <scope>NUCLEOTIDE SEQUENCE [LARGE SCALE GENOMIC DNA]</scope>
    <source>
        <strain evidence="2">cv. Hass</strain>
    </source>
</reference>
<sequence length="113" mass="12273">MAMNIEKVEGGVVPRTEYNNKAPPSSEEKAQKKRSINCLLLLSSSLSPSSTFESVLEGRTPTSWPSQSCCRALQSVSSSAWTTSSTRMVSPSSPSPPLHFSSRLSWRLLPSSL</sequence>
<dbReference type="EMBL" id="CM056812">
    <property type="protein sequence ID" value="KAJ8618883.1"/>
    <property type="molecule type" value="Genomic_DNA"/>
</dbReference>